<protein>
    <submittedName>
        <fullName evidence="1">Uncharacterized protein</fullName>
    </submittedName>
</protein>
<name>A0A9D4GVZ5_DREPO</name>
<dbReference type="EMBL" id="JAIWYP010000005">
    <property type="protein sequence ID" value="KAH3824050.1"/>
    <property type="molecule type" value="Genomic_DNA"/>
</dbReference>
<dbReference type="AlphaFoldDB" id="A0A9D4GVZ5"/>
<gene>
    <name evidence="1" type="ORF">DPMN_125878</name>
</gene>
<sequence>MNNGSPGQVVIDGCSRNCDPYGDEGTLNIDYLEADDIRAFEVFLTLSQFFHELHRDMCVLQIVENFLLVKLIFNGYAIHILNT</sequence>
<evidence type="ECO:0000313" key="1">
    <source>
        <dbReference type="EMBL" id="KAH3824050.1"/>
    </source>
</evidence>
<comment type="caution">
    <text evidence="1">The sequence shown here is derived from an EMBL/GenBank/DDBJ whole genome shotgun (WGS) entry which is preliminary data.</text>
</comment>
<accession>A0A9D4GVZ5</accession>
<keyword evidence="2" id="KW-1185">Reference proteome</keyword>
<dbReference type="Proteomes" id="UP000828390">
    <property type="component" value="Unassembled WGS sequence"/>
</dbReference>
<organism evidence="1 2">
    <name type="scientific">Dreissena polymorpha</name>
    <name type="common">Zebra mussel</name>
    <name type="synonym">Mytilus polymorpha</name>
    <dbReference type="NCBI Taxonomy" id="45954"/>
    <lineage>
        <taxon>Eukaryota</taxon>
        <taxon>Metazoa</taxon>
        <taxon>Spiralia</taxon>
        <taxon>Lophotrochozoa</taxon>
        <taxon>Mollusca</taxon>
        <taxon>Bivalvia</taxon>
        <taxon>Autobranchia</taxon>
        <taxon>Heteroconchia</taxon>
        <taxon>Euheterodonta</taxon>
        <taxon>Imparidentia</taxon>
        <taxon>Neoheterodontei</taxon>
        <taxon>Myida</taxon>
        <taxon>Dreissenoidea</taxon>
        <taxon>Dreissenidae</taxon>
        <taxon>Dreissena</taxon>
    </lineage>
</organism>
<reference evidence="1" key="1">
    <citation type="journal article" date="2019" name="bioRxiv">
        <title>The Genome of the Zebra Mussel, Dreissena polymorpha: A Resource for Invasive Species Research.</title>
        <authorList>
            <person name="McCartney M.A."/>
            <person name="Auch B."/>
            <person name="Kono T."/>
            <person name="Mallez S."/>
            <person name="Zhang Y."/>
            <person name="Obille A."/>
            <person name="Becker A."/>
            <person name="Abrahante J.E."/>
            <person name="Garbe J."/>
            <person name="Badalamenti J.P."/>
            <person name="Herman A."/>
            <person name="Mangelson H."/>
            <person name="Liachko I."/>
            <person name="Sullivan S."/>
            <person name="Sone E.D."/>
            <person name="Koren S."/>
            <person name="Silverstein K.A.T."/>
            <person name="Beckman K.B."/>
            <person name="Gohl D.M."/>
        </authorList>
    </citation>
    <scope>NUCLEOTIDE SEQUENCE</scope>
    <source>
        <strain evidence="1">Duluth1</strain>
        <tissue evidence="1">Whole animal</tissue>
    </source>
</reference>
<proteinExistence type="predicted"/>
<evidence type="ECO:0000313" key="2">
    <source>
        <dbReference type="Proteomes" id="UP000828390"/>
    </source>
</evidence>
<reference evidence="1" key="2">
    <citation type="submission" date="2020-11" db="EMBL/GenBank/DDBJ databases">
        <authorList>
            <person name="McCartney M.A."/>
            <person name="Auch B."/>
            <person name="Kono T."/>
            <person name="Mallez S."/>
            <person name="Becker A."/>
            <person name="Gohl D.M."/>
            <person name="Silverstein K.A.T."/>
            <person name="Koren S."/>
            <person name="Bechman K.B."/>
            <person name="Herman A."/>
            <person name="Abrahante J.E."/>
            <person name="Garbe J."/>
        </authorList>
    </citation>
    <scope>NUCLEOTIDE SEQUENCE</scope>
    <source>
        <strain evidence="1">Duluth1</strain>
        <tissue evidence="1">Whole animal</tissue>
    </source>
</reference>